<dbReference type="GeneID" id="86194357"/>
<dbReference type="OrthoDB" id="2112392at2"/>
<dbReference type="RefSeq" id="WP_016408364.1">
    <property type="nucleotide sequence ID" value="NZ_DAVZTY010000007.1"/>
</dbReference>
<proteinExistence type="predicted"/>
<evidence type="ECO:0000313" key="1">
    <source>
        <dbReference type="EMBL" id="GCB29701.1"/>
    </source>
</evidence>
<name>A0A401LDP9_9FIRM</name>
<protein>
    <submittedName>
        <fullName evidence="1">Uncharacterized protein</fullName>
    </submittedName>
</protein>
<accession>A0A401LDP9</accession>
<dbReference type="AlphaFoldDB" id="A0A401LDP9"/>
<gene>
    <name evidence="1" type="ORF">KGMB03357_13620</name>
</gene>
<dbReference type="EMBL" id="BHVZ01000002">
    <property type="protein sequence ID" value="GCB29701.1"/>
    <property type="molecule type" value="Genomic_DNA"/>
</dbReference>
<organism evidence="1 2">
    <name type="scientific">Anaerotignum faecicola</name>
    <dbReference type="NCBI Taxonomy" id="2358141"/>
    <lineage>
        <taxon>Bacteria</taxon>
        <taxon>Bacillati</taxon>
        <taxon>Bacillota</taxon>
        <taxon>Clostridia</taxon>
        <taxon>Lachnospirales</taxon>
        <taxon>Anaerotignaceae</taxon>
        <taxon>Anaerotignum</taxon>
    </lineage>
</organism>
<sequence length="89" mass="10836">MYVKRLKDDEILQIMRVISDPDCEIVSIFRKVTDPEVVINSQDMEERYVLHDYDIEGFDYLPDDSTRMYRKEMLRIFGEKYAADYMLRR</sequence>
<keyword evidence="2" id="KW-1185">Reference proteome</keyword>
<evidence type="ECO:0000313" key="2">
    <source>
        <dbReference type="Proteomes" id="UP000287361"/>
    </source>
</evidence>
<dbReference type="Proteomes" id="UP000287361">
    <property type="component" value="Unassembled WGS sequence"/>
</dbReference>
<reference evidence="1 2" key="1">
    <citation type="submission" date="2018-10" db="EMBL/GenBank/DDBJ databases">
        <title>Draft Genome Sequence of Anaerotignum sp. KCTC 15736.</title>
        <authorList>
            <person name="Choi S.H."/>
            <person name="Kim J.S."/>
            <person name="Kang S.W."/>
            <person name="Lee J.S."/>
            <person name="Park S.H."/>
        </authorList>
    </citation>
    <scope>NUCLEOTIDE SEQUENCE [LARGE SCALE GENOMIC DNA]</scope>
    <source>
        <strain evidence="1 2">KCTC 15736</strain>
    </source>
</reference>
<comment type="caution">
    <text evidence="1">The sequence shown here is derived from an EMBL/GenBank/DDBJ whole genome shotgun (WGS) entry which is preliminary data.</text>
</comment>